<dbReference type="STRING" id="1123285.SAMN05660235_02650"/>
<accession>A0A1G7NPN2</accession>
<dbReference type="OrthoDB" id="2841092at2"/>
<keyword evidence="2" id="KW-1185">Reference proteome</keyword>
<reference evidence="2" key="1">
    <citation type="submission" date="2016-10" db="EMBL/GenBank/DDBJ databases">
        <authorList>
            <person name="Varghese N."/>
            <person name="Submissions S."/>
        </authorList>
    </citation>
    <scope>NUCLEOTIDE SEQUENCE [LARGE SCALE GENOMIC DNA]</scope>
    <source>
        <strain evidence="2">DSM 23256</strain>
    </source>
</reference>
<dbReference type="AlphaFoldDB" id="A0A1G7NPN2"/>
<dbReference type="RefSeq" id="WP_093691625.1">
    <property type="nucleotide sequence ID" value="NZ_FNBU01000027.1"/>
</dbReference>
<sequence>MVQRIGLIVGNGMALSLRQFLSPRLDEWDPRCPLSWQLATPGKPWFPLLQSLPRFAAAIRLVHNQSRADEDFKVFAAILHHLDEYMPLTSEQFVLKAEMRHFLAIAYSHFQLAVNQFPFQGWPWLEWIGAVKDDLVGAVSFNYDLILEKTLAQVGASFRRFGLVEEKEGVPIVKPHGSIDFEVSGDVQPVEYPITKLITYTNKPRRRLRDEELLRPRAEVDIVLPQEQSPFLDYQWVAPGYHWFSSIGPLLTKCLLIGLSYSSADRPEIDYLLECLSPETEVIIANPHPPAALLTAARRRGRFVTVWSTGPQRLN</sequence>
<protein>
    <recommendedName>
        <fullName evidence="3">SIR2-like domain-containing protein</fullName>
    </recommendedName>
</protein>
<proteinExistence type="predicted"/>
<evidence type="ECO:0008006" key="3">
    <source>
        <dbReference type="Google" id="ProtNLM"/>
    </source>
</evidence>
<gene>
    <name evidence="1" type="ORF">SAMN05660235_02650</name>
</gene>
<organism evidence="1 2">
    <name type="scientific">Sporolituus thermophilus DSM 23256</name>
    <dbReference type="NCBI Taxonomy" id="1123285"/>
    <lineage>
        <taxon>Bacteria</taxon>
        <taxon>Bacillati</taxon>
        <taxon>Bacillota</taxon>
        <taxon>Negativicutes</taxon>
        <taxon>Selenomonadales</taxon>
        <taxon>Sporomusaceae</taxon>
        <taxon>Sporolituus</taxon>
    </lineage>
</organism>
<dbReference type="EMBL" id="FNBU01000027">
    <property type="protein sequence ID" value="SDF75936.1"/>
    <property type="molecule type" value="Genomic_DNA"/>
</dbReference>
<evidence type="ECO:0000313" key="2">
    <source>
        <dbReference type="Proteomes" id="UP000243333"/>
    </source>
</evidence>
<dbReference type="Proteomes" id="UP000243333">
    <property type="component" value="Unassembled WGS sequence"/>
</dbReference>
<name>A0A1G7NPN2_9FIRM</name>
<evidence type="ECO:0000313" key="1">
    <source>
        <dbReference type="EMBL" id="SDF75936.1"/>
    </source>
</evidence>